<name>A0ABV7C1J9_9PROT</name>
<feature type="signal peptide" evidence="1">
    <location>
        <begin position="1"/>
        <end position="29"/>
    </location>
</feature>
<proteinExistence type="predicted"/>
<evidence type="ECO:0000313" key="2">
    <source>
        <dbReference type="EMBL" id="MFC3003428.1"/>
    </source>
</evidence>
<evidence type="ECO:0008006" key="4">
    <source>
        <dbReference type="Google" id="ProtNLM"/>
    </source>
</evidence>
<feature type="chain" id="PRO_5045219232" description="Peptidase S1" evidence="1">
    <location>
        <begin position="30"/>
        <end position="163"/>
    </location>
</feature>
<protein>
    <recommendedName>
        <fullName evidence="4">Peptidase S1</fullName>
    </recommendedName>
</protein>
<gene>
    <name evidence="2" type="ORF">ACFOD3_26270</name>
</gene>
<comment type="caution">
    <text evidence="2">The sequence shown here is derived from an EMBL/GenBank/DDBJ whole genome shotgun (WGS) entry which is preliminary data.</text>
</comment>
<evidence type="ECO:0000256" key="1">
    <source>
        <dbReference type="SAM" id="SignalP"/>
    </source>
</evidence>
<evidence type="ECO:0000313" key="3">
    <source>
        <dbReference type="Proteomes" id="UP001595420"/>
    </source>
</evidence>
<organism evidence="2 3">
    <name type="scientific">Falsiroseomonas tokyonensis</name>
    <dbReference type="NCBI Taxonomy" id="430521"/>
    <lineage>
        <taxon>Bacteria</taxon>
        <taxon>Pseudomonadati</taxon>
        <taxon>Pseudomonadota</taxon>
        <taxon>Alphaproteobacteria</taxon>
        <taxon>Acetobacterales</taxon>
        <taxon>Roseomonadaceae</taxon>
        <taxon>Falsiroseomonas</taxon>
    </lineage>
</organism>
<reference evidence="3" key="1">
    <citation type="journal article" date="2019" name="Int. J. Syst. Evol. Microbiol.">
        <title>The Global Catalogue of Microorganisms (GCM) 10K type strain sequencing project: providing services to taxonomists for standard genome sequencing and annotation.</title>
        <authorList>
            <consortium name="The Broad Institute Genomics Platform"/>
            <consortium name="The Broad Institute Genome Sequencing Center for Infectious Disease"/>
            <person name="Wu L."/>
            <person name="Ma J."/>
        </authorList>
    </citation>
    <scope>NUCLEOTIDE SEQUENCE [LARGE SCALE GENOMIC DNA]</scope>
    <source>
        <strain evidence="3">CGMCC 1.16855</strain>
    </source>
</reference>
<sequence>MLPRHIAMLLALSAAPTLALSLAPTPSFAQDYNRRPSFGTVNLSANFAPDPFVVNVTAGGGLPAERLGGSQCVGSIANAPDVRLNYRAGQGLPLYLSAVSRADVTLVVNLPDGTWACNDDFRGTDPGLIFRRPQSGQYDIWIGHYDRGSRVPAQLRISEVPPN</sequence>
<accession>A0ABV7C1J9</accession>
<dbReference type="EMBL" id="JBHRSB010000011">
    <property type="protein sequence ID" value="MFC3003428.1"/>
    <property type="molecule type" value="Genomic_DNA"/>
</dbReference>
<keyword evidence="1" id="KW-0732">Signal</keyword>
<dbReference type="Proteomes" id="UP001595420">
    <property type="component" value="Unassembled WGS sequence"/>
</dbReference>
<dbReference type="RefSeq" id="WP_216839877.1">
    <property type="nucleotide sequence ID" value="NZ_JAFNJS010000011.1"/>
</dbReference>
<keyword evidence="3" id="KW-1185">Reference proteome</keyword>